<feature type="region of interest" description="Disordered" evidence="11">
    <location>
        <begin position="1"/>
        <end position="89"/>
    </location>
</feature>
<dbReference type="FunFam" id="3.40.1280.30:FF:000001">
    <property type="entry name" value="tRNA methyltransferase 10 homolog A"/>
    <property type="match status" value="1"/>
</dbReference>
<dbReference type="GO" id="GO:0052905">
    <property type="term" value="F:tRNA (guanosine(9)-N1)-methyltransferase activity"/>
    <property type="evidence" value="ECO:0007669"/>
    <property type="project" value="UniProtKB-EC"/>
</dbReference>
<dbReference type="EMBL" id="CP115612">
    <property type="protein sequence ID" value="WBW74002.1"/>
    <property type="molecule type" value="Genomic_DNA"/>
</dbReference>
<dbReference type="InterPro" id="IPR038459">
    <property type="entry name" value="MT_TRM10-typ_sf"/>
</dbReference>
<keyword evidence="3 13" id="KW-0489">Methyltransferase</keyword>
<dbReference type="Proteomes" id="UP001212411">
    <property type="component" value="Chromosome 2"/>
</dbReference>
<dbReference type="AlphaFoldDB" id="A0AAE9WCQ8"/>
<dbReference type="InterPro" id="IPR028564">
    <property type="entry name" value="MT_TRM10-typ"/>
</dbReference>
<feature type="compositionally biased region" description="Basic and acidic residues" evidence="11">
    <location>
        <begin position="318"/>
        <end position="327"/>
    </location>
</feature>
<organism evidence="13 14">
    <name type="scientific">Schizosaccharomyces osmophilus</name>
    <dbReference type="NCBI Taxonomy" id="2545709"/>
    <lineage>
        <taxon>Eukaryota</taxon>
        <taxon>Fungi</taxon>
        <taxon>Dikarya</taxon>
        <taxon>Ascomycota</taxon>
        <taxon>Taphrinomycotina</taxon>
        <taxon>Schizosaccharomycetes</taxon>
        <taxon>Schizosaccharomycetales</taxon>
        <taxon>Schizosaccharomycetaceae</taxon>
        <taxon>Schizosaccharomyces</taxon>
    </lineage>
</organism>
<feature type="binding site" evidence="10">
    <location>
        <position position="208"/>
    </location>
    <ligand>
        <name>S-adenosyl-L-methionine</name>
        <dbReference type="ChEBI" id="CHEBI:59789"/>
    </ligand>
</feature>
<proteinExistence type="predicted"/>
<dbReference type="PANTHER" id="PTHR13563:SF13">
    <property type="entry name" value="TRNA METHYLTRANSFERASE 10 HOMOLOG A"/>
    <property type="match status" value="1"/>
</dbReference>
<dbReference type="PIRSF" id="PIRSF016323">
    <property type="entry name" value="tRNA_m1G_mtfrase_met"/>
    <property type="match status" value="1"/>
</dbReference>
<dbReference type="GO" id="GO:0002939">
    <property type="term" value="P:tRNA N1-guanine methylation"/>
    <property type="evidence" value="ECO:0007669"/>
    <property type="project" value="TreeGrafter"/>
</dbReference>
<dbReference type="GO" id="GO:0005634">
    <property type="term" value="C:nucleus"/>
    <property type="evidence" value="ECO:0007669"/>
    <property type="project" value="TreeGrafter"/>
</dbReference>
<keyword evidence="4" id="KW-0808">Transferase</keyword>
<name>A0AAE9WCQ8_9SCHI</name>
<feature type="compositionally biased region" description="Basic residues" evidence="11">
    <location>
        <begin position="64"/>
        <end position="77"/>
    </location>
</feature>
<feature type="region of interest" description="Disordered" evidence="11">
    <location>
        <begin position="281"/>
        <end position="327"/>
    </location>
</feature>
<feature type="domain" description="SAM-dependent MTase TRM10-type" evidence="12">
    <location>
        <begin position="86"/>
        <end position="281"/>
    </location>
</feature>
<evidence type="ECO:0000256" key="6">
    <source>
        <dbReference type="ARBA" id="ARBA00031792"/>
    </source>
</evidence>
<evidence type="ECO:0000256" key="11">
    <source>
        <dbReference type="SAM" id="MobiDB-lite"/>
    </source>
</evidence>
<evidence type="ECO:0000256" key="9">
    <source>
        <dbReference type="PIRSR" id="PIRSR016323-1"/>
    </source>
</evidence>
<evidence type="ECO:0000256" key="7">
    <source>
        <dbReference type="ARBA" id="ARBA00032166"/>
    </source>
</evidence>
<feature type="binding site" evidence="10">
    <location>
        <position position="234"/>
    </location>
    <ligand>
        <name>S-adenosyl-L-methionine</name>
        <dbReference type="ChEBI" id="CHEBI:59789"/>
    </ligand>
</feature>
<accession>A0AAE9WCQ8</accession>
<feature type="compositionally biased region" description="Basic and acidic residues" evidence="11">
    <location>
        <begin position="286"/>
        <end position="302"/>
    </location>
</feature>
<gene>
    <name evidence="13" type="primary">trm10</name>
    <name evidence="13" type="ORF">SOMG_02836</name>
</gene>
<dbReference type="InterPro" id="IPR007356">
    <property type="entry name" value="tRNA_m1G_MeTrfase_euk"/>
</dbReference>
<feature type="binding site" evidence="10">
    <location>
        <position position="220"/>
    </location>
    <ligand>
        <name>S-adenosyl-L-methionine</name>
        <dbReference type="ChEBI" id="CHEBI:59789"/>
    </ligand>
</feature>
<dbReference type="InterPro" id="IPR016653">
    <property type="entry name" value="TRM10/TRM10A"/>
</dbReference>
<evidence type="ECO:0000256" key="10">
    <source>
        <dbReference type="PIRSR" id="PIRSR016323-2"/>
    </source>
</evidence>
<keyword evidence="14" id="KW-1185">Reference proteome</keyword>
<dbReference type="PANTHER" id="PTHR13563">
    <property type="entry name" value="TRNA (GUANINE-9-) METHYLTRANSFERASE"/>
    <property type="match status" value="1"/>
</dbReference>
<dbReference type="EC" id="2.1.1.221" evidence="1"/>
<dbReference type="Gene3D" id="3.40.1280.30">
    <property type="match status" value="1"/>
</dbReference>
<dbReference type="RefSeq" id="XP_056038245.1">
    <property type="nucleotide sequence ID" value="XM_056181627.1"/>
</dbReference>
<feature type="binding site" evidence="10">
    <location>
        <position position="188"/>
    </location>
    <ligand>
        <name>S-adenosyl-L-methionine</name>
        <dbReference type="ChEBI" id="CHEBI:59789"/>
    </ligand>
</feature>
<sequence length="327" mass="38033">MSVLERLTNAAKALDESSTKSDKEPVLEQREEEPPKMSKSAMKKLRRQQEWEAGRGKRADIRREKKKQKKEERKRKISAGEKVPSQKKKIREGKVIPSDMRIVLDCGFDELMNEKEIASLCQQFTRCHSANRTALHPAEFYATNFGGRLEARQEYVLRGQQKNWSRYHPTPKSYMEEFADEKEKMVYLSADSDETLHELKEDEIYIIGALVDKNRYKNICDDKAKTQGIRTAKLPIGEYIRMSDRKVLTVNHVFEILSLWLEHRDWEKAFMEIIPKRKGLSALDEDSSREQSIEEESTSEKTEEAEDEANTADGIEMPAEKRIKTTE</sequence>
<dbReference type="GO" id="GO:0000049">
    <property type="term" value="F:tRNA binding"/>
    <property type="evidence" value="ECO:0007669"/>
    <property type="project" value="TreeGrafter"/>
</dbReference>
<feature type="active site" description="Proton acceptor" evidence="9">
    <location>
        <position position="212"/>
    </location>
</feature>
<evidence type="ECO:0000256" key="5">
    <source>
        <dbReference type="ARBA" id="ARBA00022691"/>
    </source>
</evidence>
<dbReference type="CDD" id="cd18089">
    <property type="entry name" value="SPOUT_Trm10-like"/>
    <property type="match status" value="1"/>
</dbReference>
<comment type="catalytic activity">
    <reaction evidence="8">
        <text>guanosine(9) in tRNA + S-adenosyl-L-methionine = N(1)-methylguanosine(9) in tRNA + S-adenosyl-L-homocysteine + H(+)</text>
        <dbReference type="Rhea" id="RHEA:43156"/>
        <dbReference type="Rhea" id="RHEA-COMP:10367"/>
        <dbReference type="Rhea" id="RHEA-COMP:10368"/>
        <dbReference type="ChEBI" id="CHEBI:15378"/>
        <dbReference type="ChEBI" id="CHEBI:57856"/>
        <dbReference type="ChEBI" id="CHEBI:59789"/>
        <dbReference type="ChEBI" id="CHEBI:73542"/>
        <dbReference type="ChEBI" id="CHEBI:74269"/>
        <dbReference type="EC" id="2.1.1.221"/>
    </reaction>
</comment>
<dbReference type="KEGG" id="som:SOMG_02836"/>
<evidence type="ECO:0000313" key="13">
    <source>
        <dbReference type="EMBL" id="WBW74002.1"/>
    </source>
</evidence>
<feature type="compositionally biased region" description="Basic and acidic residues" evidence="11">
    <location>
        <begin position="13"/>
        <end position="36"/>
    </location>
</feature>
<evidence type="ECO:0000256" key="2">
    <source>
        <dbReference type="ARBA" id="ARBA00020451"/>
    </source>
</evidence>
<evidence type="ECO:0000256" key="3">
    <source>
        <dbReference type="ARBA" id="ARBA00022603"/>
    </source>
</evidence>
<reference evidence="13 14" key="1">
    <citation type="journal article" date="2023" name="G3 (Bethesda)">
        <title>A high-quality reference genome for the fission yeast Schizosaccharomyces osmophilus.</title>
        <authorList>
            <person name="Jia G.S."/>
            <person name="Zhang W.C."/>
            <person name="Liang Y."/>
            <person name="Liu X.H."/>
            <person name="Rhind N."/>
            <person name="Pidoux A."/>
            <person name="Brysch-Herzberg M."/>
            <person name="Du L.L."/>
        </authorList>
    </citation>
    <scope>NUCLEOTIDE SEQUENCE [LARGE SCALE GENOMIC DNA]</scope>
    <source>
        <strain evidence="13 14">CBS 15793</strain>
    </source>
</reference>
<evidence type="ECO:0000256" key="8">
    <source>
        <dbReference type="ARBA" id="ARBA00048434"/>
    </source>
</evidence>
<feature type="compositionally biased region" description="Basic and acidic residues" evidence="11">
    <location>
        <begin position="47"/>
        <end position="63"/>
    </location>
</feature>
<evidence type="ECO:0000259" key="12">
    <source>
        <dbReference type="PROSITE" id="PS51675"/>
    </source>
</evidence>
<evidence type="ECO:0000313" key="14">
    <source>
        <dbReference type="Proteomes" id="UP001212411"/>
    </source>
</evidence>
<protein>
    <recommendedName>
        <fullName evidence="2">tRNA (guanine(9)-N1)-methyltransferase</fullName>
        <ecNumber evidence="1">2.1.1.221</ecNumber>
    </recommendedName>
    <alternativeName>
        <fullName evidence="7">tRNA methyltransferase 10</fullName>
    </alternativeName>
    <alternativeName>
        <fullName evidence="6">tRNA(m1G9)-methyltransferase</fullName>
    </alternativeName>
</protein>
<evidence type="ECO:0000256" key="1">
    <source>
        <dbReference type="ARBA" id="ARBA00012797"/>
    </source>
</evidence>
<dbReference type="GeneID" id="80876316"/>
<evidence type="ECO:0000256" key="4">
    <source>
        <dbReference type="ARBA" id="ARBA00022679"/>
    </source>
</evidence>
<keyword evidence="5" id="KW-0949">S-adenosyl-L-methionine</keyword>
<dbReference type="PROSITE" id="PS51675">
    <property type="entry name" value="SAM_MT_TRM10"/>
    <property type="match status" value="1"/>
</dbReference>